<dbReference type="PANTHER" id="PTHR42845:SF1">
    <property type="entry name" value="HYDROGENASE SMALL SUBUNIT"/>
    <property type="match status" value="1"/>
</dbReference>
<reference evidence="3 4" key="1">
    <citation type="journal article" date="2016" name="Nat. Commun.">
        <title>Thousands of microbial genomes shed light on interconnected biogeochemical processes in an aquifer system.</title>
        <authorList>
            <person name="Anantharaman K."/>
            <person name="Brown C.T."/>
            <person name="Hug L.A."/>
            <person name="Sharon I."/>
            <person name="Castelle C.J."/>
            <person name="Probst A.J."/>
            <person name="Thomas B.C."/>
            <person name="Singh A."/>
            <person name="Wilkins M.J."/>
            <person name="Karaoz U."/>
            <person name="Brodie E.L."/>
            <person name="Williams K.H."/>
            <person name="Hubbard S.S."/>
            <person name="Banfield J.F."/>
        </authorList>
    </citation>
    <scope>NUCLEOTIDE SEQUENCE [LARGE SCALE GENOMIC DNA]</scope>
</reference>
<comment type="caution">
    <text evidence="3">The sequence shown here is derived from an EMBL/GenBank/DDBJ whole genome shotgun (WGS) entry which is preliminary data.</text>
</comment>
<dbReference type="EMBL" id="MHCT01000015">
    <property type="protein sequence ID" value="OGY26123.1"/>
    <property type="molecule type" value="Genomic_DNA"/>
</dbReference>
<evidence type="ECO:0000313" key="4">
    <source>
        <dbReference type="Proteomes" id="UP000177588"/>
    </source>
</evidence>
<dbReference type="Pfam" id="PF01058">
    <property type="entry name" value="Oxidored_q6"/>
    <property type="match status" value="1"/>
</dbReference>
<protein>
    <recommendedName>
        <fullName evidence="2">NADH:ubiquinone oxidoreductase-like 20kDa subunit domain-containing protein</fullName>
    </recommendedName>
</protein>
<evidence type="ECO:0000259" key="2">
    <source>
        <dbReference type="Pfam" id="PF01058"/>
    </source>
</evidence>
<evidence type="ECO:0000256" key="1">
    <source>
        <dbReference type="ARBA" id="ARBA00023002"/>
    </source>
</evidence>
<dbReference type="SUPFAM" id="SSF56770">
    <property type="entry name" value="HydA/Nqo6-like"/>
    <property type="match status" value="1"/>
</dbReference>
<proteinExistence type="predicted"/>
<dbReference type="InterPro" id="IPR037024">
    <property type="entry name" value="NiFe_Hase_small_N_sf"/>
</dbReference>
<dbReference type="Gene3D" id="3.40.50.700">
    <property type="entry name" value="NADH:ubiquinone oxidoreductase-like, 20kDa subunit"/>
    <property type="match status" value="1"/>
</dbReference>
<dbReference type="InterPro" id="IPR006137">
    <property type="entry name" value="NADH_UbQ_OxRdtase-like_20kDa"/>
</dbReference>
<dbReference type="STRING" id="1802597.A2Z24_01885"/>
<organism evidence="3 4">
    <name type="scientific">Candidatus Woykebacteria bacterium RBG_16_44_10</name>
    <dbReference type="NCBI Taxonomy" id="1802597"/>
    <lineage>
        <taxon>Bacteria</taxon>
        <taxon>Candidatus Woykeibacteriota</taxon>
    </lineage>
</organism>
<dbReference type="GO" id="GO:0051536">
    <property type="term" value="F:iron-sulfur cluster binding"/>
    <property type="evidence" value="ECO:0007669"/>
    <property type="project" value="InterPro"/>
</dbReference>
<evidence type="ECO:0000313" key="3">
    <source>
        <dbReference type="EMBL" id="OGY26123.1"/>
    </source>
</evidence>
<sequence length="277" mass="30799">MIKSKETGTKGCSGVVDPLANREIKPKPKVAIFDFTDCEGCEVALVSLREQLLALAGEINVVNWRLAQKRADEGPYDVVIIEGTPITQHEIDTLKFLRVQTKILVGLGSCATLAGIPGIIDKESRSFWYKKIYGEKYKPRGIDALPLTAYVQVDYLIHGCPVEKKEIVRVMEELLAGKLPKPREYSVCFECKLAGNPCRLLAKKICLGPITQGGCGAICISGGSPCYGCFGLRDSPQIDNLLHTLYKFSDSPDVERYFSMFLKKTPEYQRLFAKKKK</sequence>
<keyword evidence="1" id="KW-0560">Oxidoreductase</keyword>
<name>A0A1G1WEK9_9BACT</name>
<dbReference type="AlphaFoldDB" id="A0A1G1WEK9"/>
<gene>
    <name evidence="3" type="ORF">A2Z24_01885</name>
</gene>
<accession>A0A1G1WEK9</accession>
<feature type="domain" description="NADH:ubiquinone oxidoreductase-like 20kDa subunit" evidence="2">
    <location>
        <begin position="38"/>
        <end position="173"/>
    </location>
</feature>
<dbReference type="PANTHER" id="PTHR42845">
    <property type="entry name" value="COENZYME F420-REDUCING HYDROGENASE, GAMMA SUBUNIT"/>
    <property type="match status" value="1"/>
</dbReference>
<dbReference type="InterPro" id="IPR051349">
    <property type="entry name" value="Hydrogenase_assoc-protein"/>
</dbReference>
<dbReference type="Proteomes" id="UP000177588">
    <property type="component" value="Unassembled WGS sequence"/>
</dbReference>
<dbReference type="GO" id="GO:0016491">
    <property type="term" value="F:oxidoreductase activity"/>
    <property type="evidence" value="ECO:0007669"/>
    <property type="project" value="UniProtKB-KW"/>
</dbReference>